<keyword evidence="3 6" id="KW-0963">Cytoplasm</keyword>
<dbReference type="GO" id="GO:0005874">
    <property type="term" value="C:microtubule"/>
    <property type="evidence" value="ECO:0007669"/>
    <property type="project" value="UniProtKB-KW"/>
</dbReference>
<keyword evidence="13" id="KW-1185">Reference proteome</keyword>
<dbReference type="GO" id="GO:0000922">
    <property type="term" value="C:spindle pole"/>
    <property type="evidence" value="ECO:0007669"/>
    <property type="project" value="InterPro"/>
</dbReference>
<dbReference type="GO" id="GO:0007020">
    <property type="term" value="P:microtubule nucleation"/>
    <property type="evidence" value="ECO:0007669"/>
    <property type="project" value="InterPro"/>
</dbReference>
<dbReference type="GO" id="GO:0031122">
    <property type="term" value="P:cytoplasmic microtubule organization"/>
    <property type="evidence" value="ECO:0007669"/>
    <property type="project" value="TreeGrafter"/>
</dbReference>
<dbReference type="EMBL" id="CAJOBC010000318">
    <property type="protein sequence ID" value="CAF3570863.1"/>
    <property type="molecule type" value="Genomic_DNA"/>
</dbReference>
<dbReference type="EMBL" id="CAJNOQ010000318">
    <property type="protein sequence ID" value="CAF0786935.1"/>
    <property type="molecule type" value="Genomic_DNA"/>
</dbReference>
<evidence type="ECO:0000256" key="4">
    <source>
        <dbReference type="ARBA" id="ARBA00022701"/>
    </source>
</evidence>
<evidence type="ECO:0000256" key="6">
    <source>
        <dbReference type="RuleBase" id="RU363050"/>
    </source>
</evidence>
<evidence type="ECO:0000256" key="3">
    <source>
        <dbReference type="ARBA" id="ARBA00022490"/>
    </source>
</evidence>
<dbReference type="InterPro" id="IPR041470">
    <property type="entry name" value="GCP_N"/>
</dbReference>
<dbReference type="InterPro" id="IPR040457">
    <property type="entry name" value="GCP_C"/>
</dbReference>
<dbReference type="EMBL" id="CAJNOK010001564">
    <property type="protein sequence ID" value="CAF0818495.1"/>
    <property type="molecule type" value="Genomic_DNA"/>
</dbReference>
<comment type="caution">
    <text evidence="9">The sequence shown here is derived from an EMBL/GenBank/DDBJ whole genome shotgun (WGS) entry which is preliminary data.</text>
</comment>
<comment type="similarity">
    <text evidence="2 6">Belongs to the TUBGCP family.</text>
</comment>
<dbReference type="InterPro" id="IPR007259">
    <property type="entry name" value="GCP"/>
</dbReference>
<keyword evidence="5 6" id="KW-0206">Cytoskeleton</keyword>
<dbReference type="GO" id="GO:0051321">
    <property type="term" value="P:meiotic cell cycle"/>
    <property type="evidence" value="ECO:0007669"/>
    <property type="project" value="TreeGrafter"/>
</dbReference>
<evidence type="ECO:0000313" key="9">
    <source>
        <dbReference type="EMBL" id="CAF0786935.1"/>
    </source>
</evidence>
<gene>
    <name evidence="9" type="ORF">GPM918_LOCUS2787</name>
    <name evidence="10" type="ORF">OVA965_LOCUS5522</name>
    <name evidence="11" type="ORF">SRO942_LOCUS2787</name>
    <name evidence="12" type="ORF">TMI583_LOCUS5517</name>
</gene>
<dbReference type="GO" id="GO:0051011">
    <property type="term" value="F:microtubule minus-end binding"/>
    <property type="evidence" value="ECO:0007669"/>
    <property type="project" value="TreeGrafter"/>
</dbReference>
<dbReference type="PANTHER" id="PTHR19302:SF27">
    <property type="entry name" value="GAMMA-TUBULIN COMPLEX COMPONENT 4"/>
    <property type="match status" value="1"/>
</dbReference>
<evidence type="ECO:0000256" key="2">
    <source>
        <dbReference type="ARBA" id="ARBA00010337"/>
    </source>
</evidence>
<evidence type="ECO:0000256" key="1">
    <source>
        <dbReference type="ARBA" id="ARBA00004267"/>
    </source>
</evidence>
<dbReference type="PANTHER" id="PTHR19302">
    <property type="entry name" value="GAMMA TUBULIN COMPLEX PROTEIN"/>
    <property type="match status" value="1"/>
</dbReference>
<evidence type="ECO:0000313" key="11">
    <source>
        <dbReference type="EMBL" id="CAF3570863.1"/>
    </source>
</evidence>
<keyword evidence="4 6" id="KW-0493">Microtubule</keyword>
<evidence type="ECO:0000313" key="12">
    <source>
        <dbReference type="EMBL" id="CAF3602647.1"/>
    </source>
</evidence>
<evidence type="ECO:0000259" key="7">
    <source>
        <dbReference type="Pfam" id="PF04130"/>
    </source>
</evidence>
<dbReference type="Proteomes" id="UP000682733">
    <property type="component" value="Unassembled WGS sequence"/>
</dbReference>
<organism evidence="9 13">
    <name type="scientific">Didymodactylos carnosus</name>
    <dbReference type="NCBI Taxonomy" id="1234261"/>
    <lineage>
        <taxon>Eukaryota</taxon>
        <taxon>Metazoa</taxon>
        <taxon>Spiralia</taxon>
        <taxon>Gnathifera</taxon>
        <taxon>Rotifera</taxon>
        <taxon>Eurotatoria</taxon>
        <taxon>Bdelloidea</taxon>
        <taxon>Philodinida</taxon>
        <taxon>Philodinidae</taxon>
        <taxon>Didymodactylos</taxon>
    </lineage>
</organism>
<dbReference type="Pfam" id="PF04130">
    <property type="entry name" value="GCP_C_terminal"/>
    <property type="match status" value="1"/>
</dbReference>
<comment type="subcellular location">
    <subcellularLocation>
        <location evidence="1 6">Cytoplasm</location>
        <location evidence="1 6">Cytoskeleton</location>
        <location evidence="1 6">Microtubule organizing center</location>
    </subcellularLocation>
</comment>
<dbReference type="Proteomes" id="UP000663829">
    <property type="component" value="Unassembled WGS sequence"/>
</dbReference>
<evidence type="ECO:0000256" key="5">
    <source>
        <dbReference type="ARBA" id="ARBA00023212"/>
    </source>
</evidence>
<accession>A0A813RSL8</accession>
<dbReference type="Proteomes" id="UP000681722">
    <property type="component" value="Unassembled WGS sequence"/>
</dbReference>
<feature type="domain" description="Gamma tubulin complex component C-terminal" evidence="7">
    <location>
        <begin position="366"/>
        <end position="676"/>
    </location>
</feature>
<dbReference type="AlphaFoldDB" id="A0A813RSL8"/>
<evidence type="ECO:0000313" key="10">
    <source>
        <dbReference type="EMBL" id="CAF0818495.1"/>
    </source>
</evidence>
<dbReference type="Proteomes" id="UP000677228">
    <property type="component" value="Unassembled WGS sequence"/>
</dbReference>
<dbReference type="EMBL" id="CAJOBA010001563">
    <property type="protein sequence ID" value="CAF3602647.1"/>
    <property type="molecule type" value="Genomic_DNA"/>
</dbReference>
<dbReference type="GO" id="GO:0051225">
    <property type="term" value="P:spindle assembly"/>
    <property type="evidence" value="ECO:0007669"/>
    <property type="project" value="TreeGrafter"/>
</dbReference>
<reference evidence="9" key="1">
    <citation type="submission" date="2021-02" db="EMBL/GenBank/DDBJ databases">
        <authorList>
            <person name="Nowell W R."/>
        </authorList>
    </citation>
    <scope>NUCLEOTIDE SEQUENCE</scope>
</reference>
<dbReference type="GO" id="GO:0043015">
    <property type="term" value="F:gamma-tubulin binding"/>
    <property type="evidence" value="ECO:0007669"/>
    <property type="project" value="InterPro"/>
</dbReference>
<dbReference type="OrthoDB" id="78652at2759"/>
<feature type="domain" description="Gamma tubulin complex component protein N-terminal" evidence="8">
    <location>
        <begin position="3"/>
        <end position="363"/>
    </location>
</feature>
<dbReference type="GO" id="GO:0000278">
    <property type="term" value="P:mitotic cell cycle"/>
    <property type="evidence" value="ECO:0007669"/>
    <property type="project" value="TreeGrafter"/>
</dbReference>
<dbReference type="InterPro" id="IPR042241">
    <property type="entry name" value="GCP_C_sf"/>
</dbReference>
<name>A0A813RSL8_9BILA</name>
<dbReference type="GO" id="GO:0000930">
    <property type="term" value="C:gamma-tubulin complex"/>
    <property type="evidence" value="ECO:0007669"/>
    <property type="project" value="TreeGrafter"/>
</dbReference>
<dbReference type="Pfam" id="PF17681">
    <property type="entry name" value="GCP_N_terminal"/>
    <property type="match status" value="1"/>
</dbReference>
<proteinExistence type="inferred from homology"/>
<sequence>MALHEALLALQTGCSGLLTLKQDDPYFKKRVQSLPYVHPGELEQLDRLTQLGKHYKMLEDFVQNNLVSNESGLYLLSFSFELRTILQEYLSCLSKLEYECLQDTSLTLSHIVTSLDDYLTLLPALVRLIDSLHSTQFRGCQILDLIYRCTFDGNICLSLKMKQLLKACHKILFKQITTLIINGTLYDAYNEFFIGINTKPNIEAMGTTKTLSSTLTSAVNSTATSANISRSQSPETTIDSKQQTDIFQIVQPSRVTPSVYSQYQLIPNMLPSYIPLQLAEKIIFIGESWLLLKNNDQNSDDLLTTIETYFKSDTIDYNQQNKFVLEQFKKLASEDFNLFELERIVEESRLQLSLILRYLFVEKFHLCKELDQIKTYYLIGRGELYTLFINRANTTLLNLKKVNRSTENDINELFKQCINDLQLDTVLSPENFQLKFTFKDDATTQQDASLNRRLLFSKELPQDTVPFDFWSCGWSNLMIKYNIKYPLKAFFSENSKQRYNDIFQLLLVLRYVQIELNSIWLLMKTNHNIGHISQLRNLMSFFINNLQYYIQIDVLEHKYQQLIKSIQSSKDFQHIKHLHELFLNDIQTDCFMLMPATYKSIKQILTLCMSFCLFIKHFEQEKEKMTNIMVETTIEQLGKDFNSETRLLFGMLGAVQKRNALPQLAQFLARLDFNRYLTDNNGSFGQF</sequence>
<evidence type="ECO:0000259" key="8">
    <source>
        <dbReference type="Pfam" id="PF17681"/>
    </source>
</evidence>
<protein>
    <recommendedName>
        <fullName evidence="6">Gamma-tubulin complex component</fullName>
    </recommendedName>
</protein>
<dbReference type="Gene3D" id="1.20.120.1900">
    <property type="entry name" value="Gamma-tubulin complex, C-terminal domain"/>
    <property type="match status" value="1"/>
</dbReference>
<evidence type="ECO:0000313" key="13">
    <source>
        <dbReference type="Proteomes" id="UP000663829"/>
    </source>
</evidence>